<accession>A0ABM8H081</accession>
<reference evidence="2" key="1">
    <citation type="journal article" date="2019" name="Int. J. Syst. Evol. Microbiol.">
        <title>The Global Catalogue of Microorganisms (GCM) 10K type strain sequencing project: providing services to taxonomists for standard genome sequencing and annotation.</title>
        <authorList>
            <consortium name="The Broad Institute Genomics Platform"/>
            <consortium name="The Broad Institute Genome Sequencing Center for Infectious Disease"/>
            <person name="Wu L."/>
            <person name="Ma J."/>
        </authorList>
    </citation>
    <scope>NUCLEOTIDE SEQUENCE [LARGE SCALE GENOMIC DNA]</scope>
    <source>
        <strain evidence="2">NBRC 109019</strain>
    </source>
</reference>
<organism evidence="1 2">
    <name type="scientific">Agromyces marinus</name>
    <dbReference type="NCBI Taxonomy" id="1389020"/>
    <lineage>
        <taxon>Bacteria</taxon>
        <taxon>Bacillati</taxon>
        <taxon>Actinomycetota</taxon>
        <taxon>Actinomycetes</taxon>
        <taxon>Micrococcales</taxon>
        <taxon>Microbacteriaceae</taxon>
        <taxon>Agromyces</taxon>
    </lineage>
</organism>
<name>A0ABM8H081_9MICO</name>
<keyword evidence="2" id="KW-1185">Reference proteome</keyword>
<proteinExistence type="predicted"/>
<gene>
    <name evidence="1" type="ORF">GCM10025870_12380</name>
</gene>
<protein>
    <submittedName>
        <fullName evidence="1">Uncharacterized protein</fullName>
    </submittedName>
</protein>
<evidence type="ECO:0000313" key="2">
    <source>
        <dbReference type="Proteomes" id="UP001321477"/>
    </source>
</evidence>
<sequence length="110" mass="12768">MHLDRERGSYTQGMAELQRLQFEERDGQWFITEFYSDGRSQPGEPFMASGHERYSKLQQVLSRIKDKYPGYRPTPIPYDKVMPRASCWTSCRSRPSRPSALHVAAPVWGS</sequence>
<dbReference type="EMBL" id="AP027734">
    <property type="protein sequence ID" value="BDZ54165.1"/>
    <property type="molecule type" value="Genomic_DNA"/>
</dbReference>
<dbReference type="Proteomes" id="UP001321477">
    <property type="component" value="Chromosome"/>
</dbReference>
<evidence type="ECO:0000313" key="1">
    <source>
        <dbReference type="EMBL" id="BDZ54165.1"/>
    </source>
</evidence>